<protein>
    <submittedName>
        <fullName evidence="3">Protein priA</fullName>
    </submittedName>
</protein>
<evidence type="ECO:0000313" key="4">
    <source>
        <dbReference type="Proteomes" id="UP000623467"/>
    </source>
</evidence>
<feature type="domain" description="Protein CPL1-like" evidence="2">
    <location>
        <begin position="195"/>
        <end position="262"/>
    </location>
</feature>
<dbReference type="Pfam" id="PF21671">
    <property type="entry name" value="CPL1-like"/>
    <property type="match status" value="1"/>
</dbReference>
<dbReference type="InterPro" id="IPR038955">
    <property type="entry name" value="PriA/CPL1_fungi"/>
</dbReference>
<keyword evidence="4" id="KW-1185">Reference proteome</keyword>
<keyword evidence="1" id="KW-0732">Signal</keyword>
<dbReference type="Proteomes" id="UP000623467">
    <property type="component" value="Unassembled WGS sequence"/>
</dbReference>
<gene>
    <name evidence="3" type="ORF">MSAN_01172200</name>
</gene>
<evidence type="ECO:0000256" key="1">
    <source>
        <dbReference type="SAM" id="SignalP"/>
    </source>
</evidence>
<dbReference type="AlphaFoldDB" id="A0A8H7D6Q1"/>
<evidence type="ECO:0000259" key="2">
    <source>
        <dbReference type="Pfam" id="PF21671"/>
    </source>
</evidence>
<dbReference type="EMBL" id="JACAZH010000008">
    <property type="protein sequence ID" value="KAF7361392.1"/>
    <property type="molecule type" value="Genomic_DNA"/>
</dbReference>
<dbReference type="InterPro" id="IPR048661">
    <property type="entry name" value="CPL1-like"/>
</dbReference>
<comment type="caution">
    <text evidence="3">The sequence shown here is derived from an EMBL/GenBank/DDBJ whole genome shotgun (WGS) entry which is preliminary data.</text>
</comment>
<dbReference type="PANTHER" id="PTHR35192:SF2">
    <property type="entry name" value="APPLE DOMAIN-CONTAINING PROTEIN"/>
    <property type="match status" value="1"/>
</dbReference>
<feature type="chain" id="PRO_5034592549" evidence="1">
    <location>
        <begin position="21"/>
        <end position="284"/>
    </location>
</feature>
<organism evidence="3 4">
    <name type="scientific">Mycena sanguinolenta</name>
    <dbReference type="NCBI Taxonomy" id="230812"/>
    <lineage>
        <taxon>Eukaryota</taxon>
        <taxon>Fungi</taxon>
        <taxon>Dikarya</taxon>
        <taxon>Basidiomycota</taxon>
        <taxon>Agaricomycotina</taxon>
        <taxon>Agaricomycetes</taxon>
        <taxon>Agaricomycetidae</taxon>
        <taxon>Agaricales</taxon>
        <taxon>Marasmiineae</taxon>
        <taxon>Mycenaceae</taxon>
        <taxon>Mycena</taxon>
    </lineage>
</organism>
<dbReference type="PANTHER" id="PTHR35192">
    <property type="entry name" value="PROTEIN, PUTATIVE-RELATED"/>
    <property type="match status" value="1"/>
</dbReference>
<proteinExistence type="predicted"/>
<dbReference type="OrthoDB" id="439917at2759"/>
<accession>A0A8H7D6Q1</accession>
<feature type="signal peptide" evidence="1">
    <location>
        <begin position="1"/>
        <end position="20"/>
    </location>
</feature>
<evidence type="ECO:0000313" key="3">
    <source>
        <dbReference type="EMBL" id="KAF7361392.1"/>
    </source>
</evidence>
<name>A0A8H7D6Q1_9AGAR</name>
<sequence>MYLSWAAITASALLSSLVAGQSTSLSTQYSSIDTCGEVDAELKLPSLLWPFNTISVGIIKECLCISAIPQYIAENELILGVIALFGKNALIAELTSMVNSCAGHAQCYYPLNSVPSCQSGNPCFFSCTNGYTAYPSGTHPTQCVCSSPYTECNGKCGTFQGCPSTYYAKRDLTGGERCSKGYTACPIPGRGAKSWECIDTQTELESCGGCVYSDLSASLLGLAGTDCTAIPGVSDVSCIDGRCVVRKCVPGYNLGGTYSECIYSGDQDTQVLAEYVYGAEDHQL</sequence>
<reference evidence="3" key="1">
    <citation type="submission" date="2020-05" db="EMBL/GenBank/DDBJ databases">
        <title>Mycena genomes resolve the evolution of fungal bioluminescence.</title>
        <authorList>
            <person name="Tsai I.J."/>
        </authorList>
    </citation>
    <scope>NUCLEOTIDE SEQUENCE</scope>
    <source>
        <strain evidence="3">160909Yilan</strain>
    </source>
</reference>